<accession>A0ACB7X7R2</accession>
<keyword evidence="2" id="KW-1185">Reference proteome</keyword>
<evidence type="ECO:0000313" key="1">
    <source>
        <dbReference type="EMBL" id="KAH7836615.1"/>
    </source>
</evidence>
<proteinExistence type="predicted"/>
<gene>
    <name evidence="1" type="ORF">Vadar_003534</name>
</gene>
<evidence type="ECO:0000313" key="2">
    <source>
        <dbReference type="Proteomes" id="UP000828048"/>
    </source>
</evidence>
<sequence length="2116" mass="233907">MRRHTKPQEDHNENVIPWALGELLLLLLLQPLLLLLLQPLLLLLRSAAPFISSDPVAGPEVSVFRPTAPSTFQTSRPFLPSGPVVGPEASGSRPTQTGRYNGPSMPPPASSHASSGVGSFQHFRSPQFPSTVQVAPPHISAPGQPVFSPPIRHPTGHVPSPPVSPPLQPQISTIPMGSTPQSINQLPSGMNIPPNPPNAVTQPRPIQSPHFVTHQGGYGPAPPATSASFPARQGYVLPPPVAAPFGVYSREHIQHQGSGPPMGAVQGLTEDFSSLSVASVPGSIDPGLDSKALPRPLDGDVELKSFADMYPLNCNSRYVRLTTCAMPNSQSLVSRWHLPLGAVVCPLAEVPDGEEVPVVNFAPSRIIRCRRCRTYVNPYVTFTDGGRKWRCNICALLNDVAGDYFSHLDASGKRVDLNERPELTKGTVEFVAPTEYMHRPPMPPLYFFLVDVSISAVRSGMIEVVAQTIKPCLDRLPGYPRTRVGFITFDSTIHFYNMKSSLVQPQMMVVSDLDDLFVPLPDDLLVNLSESRNVVDALLDSLPSMFQDNVNVESAFGPALKAAHMVMGRLGGKLLIFQNTLPSLGVGRLRLRGDDLRFYGTDKEHALRIAEDPFYKQMAADCTKYQISVNIYAFSDKYTDIASLGTLAKYTGGQVYYYPSFHSAIHEEKLRHELTRDLTRETAWEAIMRIRCGKGVRVTSYHGNFMLQSSDIIALPAVDCDKAFAMQLTLEEALLTTQTVYFQVGLLYTSSYGERRIRVHTAAVPVVAELGEMYRQADTGAIVSLLSRLAIEKTLSYKLEEARNSVQQRIVKALKEYRNLYAVQHRLVGRMIYPESLKFLLLYGLALCKSLPLRGGHAAVQLDERCASGHTMMTLPVKNLLQLLYPNLVRIDEFLLKAYSKADEFKTLPTDLSKVILCERDNEISRKLMAVIEKIRETNPSYYQVCHLVRQGEQPRESFYLLANLVEDQAGVFGVDYIYLSSVADRLILCNSDFPILHRDLLTGRTSISSNQCRWTIHVSIAIGRRSSSATPFSSSGPVSGQEASVFRSTTPTAFQTSRPFLSSAPVVGPEASGSRPTQTGRYNGPSMPPPASSHASPGVGSFQRFRSPQFPSTAQVAPPHISAPGQPVFSPPIRPPTGHVPSPPVSLHLQPQIPSMPMGSPPQSLNQLSSGMNIPPSSLDSSFSAPRPTSQPLQSAFPGYPSYPPNAVTQPPPVQSAQFVTHQGGYGPVPPATSASFPARQGYVPPPPVAAPFGVYSREHMQHQGSGPPMGAVQGLTEDFSSLSVASVPGSIDLGLDSKALPRPLDGDVEPKSFVDTYPMNCDGRYLRLTTYAMPNSQSLVSRWHLPLGAVVCPLAEAPDGEKVPVVNFAPTGIIRCRRCRTYVNPYVTFTDGGRKWRCNICALLNDVSGDYFAHLDASGRRVDLNERPELTKGSVEFIAPAEYMVRPPMPPVYFFMIDVSISAVRSGMLEVVAQTIKSCLDRLPGYPRTRVGFITFDSSIHFYNMKSSLVQPQMMVVSDLDDLFVPLPDDLLVNLSESRSVVDAFLDSLYSMFQDNVNVESAFGPALKAAYMVMGQLGGKLLIFQNTLPSLGVGRLKLRGDDLRVYGTDKEYGLRIAEDPFYKQMAADCTKYQIAVNIYAFSDKYTDIASLGTLAKYTGGQVYYYPSFQASIHKEKLRHELARDLTRETAWEAVMRIRCGKGVRFTSYHGNFMLRSTDLLALPAVDCDKAFAMQLTLEETLLTTQTVYFQVALLFTSSTGERRIRVHTAAVPVVADLGEMYRHADTGAIVSLLSRLAIEKTLSYKLEEARNSVQQRIVKALKEYRNLYAVQHRLVGRMIYPESLKFLPLYGLALCKSIPLRGGYADAQIDERCAAGHTMMTLPVKNLLQFLYPNLVRIDEFLVKAYSKADEFKVSRLPLTAESLDSRGLYIYDDGFRFVIWFGRMLSPDIATNLLGQDFAADLSKVILCERDSEMSRKLMAILEKIRETDPSYYQLCWWYERLFRLDSANSPASATKPIEILHSSSGFIIAMFQPFVHHRTTSYLSLDIIWIWLVPPCFPSKRRVIGSMEKVCRSRFVGPFARLNNSGVSEKAEEKFCLMQEVNSLDHAGSFNC</sequence>
<dbReference type="EMBL" id="CM037156">
    <property type="protein sequence ID" value="KAH7836615.1"/>
    <property type="molecule type" value="Genomic_DNA"/>
</dbReference>
<protein>
    <submittedName>
        <fullName evidence="1">Uncharacterized protein</fullName>
    </submittedName>
</protein>
<organism evidence="1 2">
    <name type="scientific">Vaccinium darrowii</name>
    <dbReference type="NCBI Taxonomy" id="229202"/>
    <lineage>
        <taxon>Eukaryota</taxon>
        <taxon>Viridiplantae</taxon>
        <taxon>Streptophyta</taxon>
        <taxon>Embryophyta</taxon>
        <taxon>Tracheophyta</taxon>
        <taxon>Spermatophyta</taxon>
        <taxon>Magnoliopsida</taxon>
        <taxon>eudicotyledons</taxon>
        <taxon>Gunneridae</taxon>
        <taxon>Pentapetalae</taxon>
        <taxon>asterids</taxon>
        <taxon>Ericales</taxon>
        <taxon>Ericaceae</taxon>
        <taxon>Vaccinioideae</taxon>
        <taxon>Vaccinieae</taxon>
        <taxon>Vaccinium</taxon>
    </lineage>
</organism>
<comment type="caution">
    <text evidence="1">The sequence shown here is derived from an EMBL/GenBank/DDBJ whole genome shotgun (WGS) entry which is preliminary data.</text>
</comment>
<reference evidence="1 2" key="1">
    <citation type="journal article" date="2021" name="Hortic Res">
        <title>High-quality reference genome and annotation aids understanding of berry development for evergreen blueberry (Vaccinium darrowii).</title>
        <authorList>
            <person name="Yu J."/>
            <person name="Hulse-Kemp A.M."/>
            <person name="Babiker E."/>
            <person name="Staton M."/>
        </authorList>
    </citation>
    <scope>NUCLEOTIDE SEQUENCE [LARGE SCALE GENOMIC DNA]</scope>
    <source>
        <strain evidence="2">cv. NJ 8807/NJ 8810</strain>
        <tissue evidence="1">Young leaf</tissue>
    </source>
</reference>
<dbReference type="Proteomes" id="UP000828048">
    <property type="component" value="Chromosome 6"/>
</dbReference>
<name>A0ACB7X7R2_9ERIC</name>